<proteinExistence type="predicted"/>
<dbReference type="EMBL" id="CADCWN010000368">
    <property type="protein sequence ID" value="CAA9589312.1"/>
    <property type="molecule type" value="Genomic_DNA"/>
</dbReference>
<evidence type="ECO:0000313" key="1">
    <source>
        <dbReference type="EMBL" id="CAA9589312.1"/>
    </source>
</evidence>
<accession>A0A6J4VVK9</accession>
<reference evidence="1" key="1">
    <citation type="submission" date="2020-02" db="EMBL/GenBank/DDBJ databases">
        <authorList>
            <person name="Meier V. D."/>
        </authorList>
    </citation>
    <scope>NUCLEOTIDE SEQUENCE</scope>
    <source>
        <strain evidence="1">AVDCRST_MAG18</strain>
    </source>
</reference>
<dbReference type="AlphaFoldDB" id="A0A6J4VVK9"/>
<organism evidence="1">
    <name type="scientific">uncultured Thermomicrobiales bacterium</name>
    <dbReference type="NCBI Taxonomy" id="1645740"/>
    <lineage>
        <taxon>Bacteria</taxon>
        <taxon>Pseudomonadati</taxon>
        <taxon>Thermomicrobiota</taxon>
        <taxon>Thermomicrobia</taxon>
        <taxon>Thermomicrobiales</taxon>
        <taxon>environmental samples</taxon>
    </lineage>
</organism>
<name>A0A6J4VVK9_9BACT</name>
<gene>
    <name evidence="1" type="ORF">AVDCRST_MAG18-4603</name>
</gene>
<protein>
    <submittedName>
        <fullName evidence="1">Uncharacterized protein</fullName>
    </submittedName>
</protein>
<sequence>MREGVSAATLAHVFRDIADRARFTPSKRDPLHQWWTETSKR</sequence>